<keyword evidence="3" id="KW-1185">Reference proteome</keyword>
<organism evidence="2 3">
    <name type="scientific">Azohydromonas lata</name>
    <dbReference type="NCBI Taxonomy" id="45677"/>
    <lineage>
        <taxon>Bacteria</taxon>
        <taxon>Pseudomonadati</taxon>
        <taxon>Pseudomonadota</taxon>
        <taxon>Betaproteobacteria</taxon>
        <taxon>Burkholderiales</taxon>
        <taxon>Sphaerotilaceae</taxon>
        <taxon>Azohydromonas</taxon>
    </lineage>
</organism>
<evidence type="ECO:0000256" key="1">
    <source>
        <dbReference type="SAM" id="MobiDB-lite"/>
    </source>
</evidence>
<dbReference type="RefSeq" id="WP_322467082.1">
    <property type="nucleotide sequence ID" value="NZ_JAXOJX010000041.1"/>
</dbReference>
<dbReference type="EMBL" id="JAXOJX010000041">
    <property type="protein sequence ID" value="MDZ5459301.1"/>
    <property type="molecule type" value="Genomic_DNA"/>
</dbReference>
<dbReference type="Proteomes" id="UP001293718">
    <property type="component" value="Unassembled WGS sequence"/>
</dbReference>
<dbReference type="InterPro" id="IPR035225">
    <property type="entry name" value="DUF5338"/>
</dbReference>
<protein>
    <submittedName>
        <fullName evidence="2">TraK family protein</fullName>
    </submittedName>
</protein>
<evidence type="ECO:0000313" key="3">
    <source>
        <dbReference type="Proteomes" id="UP001293718"/>
    </source>
</evidence>
<dbReference type="Pfam" id="PF17273">
    <property type="entry name" value="DUF5338"/>
    <property type="match status" value="1"/>
</dbReference>
<feature type="compositionally biased region" description="Low complexity" evidence="1">
    <location>
        <begin position="126"/>
        <end position="137"/>
    </location>
</feature>
<accession>A0ABU5IK87</accession>
<gene>
    <name evidence="2" type="ORF">SM757_22240</name>
</gene>
<sequence>MQRNSSARTVFRRAELQRQRFEQAAAAPTWAKCVGNAEAGMTKPPARTYVNELTSWVNQSAQPRPRRDRSLVAFLAVKEDVRDAIGARFPLKTIWQHMKETGRLTCRYETFLTHVKAHITDAATPKAGGSAKGSHGSQPEPRRTDTSVPGFTYRPAKDPKDIL</sequence>
<comment type="caution">
    <text evidence="2">The sequence shown here is derived from an EMBL/GenBank/DDBJ whole genome shotgun (WGS) entry which is preliminary data.</text>
</comment>
<feature type="region of interest" description="Disordered" evidence="1">
    <location>
        <begin position="123"/>
        <end position="163"/>
    </location>
</feature>
<proteinExistence type="predicted"/>
<reference evidence="2 3" key="1">
    <citation type="submission" date="2023-11" db="EMBL/GenBank/DDBJ databases">
        <title>Draft genome of Azohydromonas lata strain H1 (DSM1123), a polyhydroxyalkanoate producer.</title>
        <authorList>
            <person name="Traversa D."/>
            <person name="D'Addabbo P."/>
            <person name="Pazzani C."/>
            <person name="Manzari C."/>
            <person name="Chiara M."/>
            <person name="Scrascia M."/>
        </authorList>
    </citation>
    <scope>NUCLEOTIDE SEQUENCE [LARGE SCALE GENOMIC DNA]</scope>
    <source>
        <strain evidence="2 3">H1</strain>
    </source>
</reference>
<name>A0ABU5IK87_9BURK</name>
<evidence type="ECO:0000313" key="2">
    <source>
        <dbReference type="EMBL" id="MDZ5459301.1"/>
    </source>
</evidence>